<dbReference type="InterPro" id="IPR000467">
    <property type="entry name" value="G_patch_dom"/>
</dbReference>
<dbReference type="PROSITE" id="PS50174">
    <property type="entry name" value="G_PATCH"/>
    <property type="match status" value="1"/>
</dbReference>
<accession>A0A1R3GIQ3</accession>
<dbReference type="Gene3D" id="2.40.70.10">
    <property type="entry name" value="Acid Proteases"/>
    <property type="match status" value="1"/>
</dbReference>
<keyword evidence="3" id="KW-1185">Reference proteome</keyword>
<dbReference type="Gramene" id="OMO57946">
    <property type="protein sequence ID" value="OMO57946"/>
    <property type="gene ID" value="CCACVL1_25645"/>
</dbReference>
<sequence length="619" mass="70633">MREYGHGGVLIDNGSALNIMPLNTLKALPVEPTYIHTNHMVVRAFDGTRRDVIGELEIRLEIGSIPFNLMFQVLDIDPSYSCLLGRPWIHMAGAVPSTLHQKVKFMTADKLVVVNGQEDMIVAQTNATPYIEAAERSYECSFWAFEVDHFKKPREGAVMAIQVMKKYGRKEGQGLGRSAQGRTRVVEDLPINPGFGLGFKPTAEDHQMLADARKMRRAERLGIPFGKEVKTEIPPLSKTFRSAGWVNREKNQQEKEEVCQKIAELTINAITEEKARPSSWIYPLVAGEKVGNWETFECAAATAESSMPNDDECKDASDESGFDFERPICTDKLNDEDIEDQALLSNLLRLVEQEEKQILPHKEPTKLINLGTDKDPREVKIGTTLSEEDRQELIDLLKEFSDVFAWSYQDMPGLDPKVAVYRLPTKVDMRPVQQKLRRLKSDMLLRIKEEVEKQFNAGFLQEAKYPEWQANIVPVPKKDGKVRMCVDYRDLNRASPKDNFPLPHIDILVDNTAGYSWFSFMDGFSGYNQIKMAPKDMEKTALVTAWGVFCYKVMPFGLKNAGATYQRAMVALFHDMMHKEIEVYVDDMITKARTPKEHKENLRKLFERLREAYLKLNPN</sequence>
<dbReference type="Gene3D" id="3.30.70.270">
    <property type="match status" value="1"/>
</dbReference>
<dbReference type="AlphaFoldDB" id="A0A1R3GIQ3"/>
<dbReference type="InterPro" id="IPR021109">
    <property type="entry name" value="Peptidase_aspartic_dom_sf"/>
</dbReference>
<dbReference type="STRING" id="210143.A0A1R3GIQ3"/>
<dbReference type="GO" id="GO:0003676">
    <property type="term" value="F:nucleic acid binding"/>
    <property type="evidence" value="ECO:0007669"/>
    <property type="project" value="InterPro"/>
</dbReference>
<dbReference type="CDD" id="cd01647">
    <property type="entry name" value="RT_LTR"/>
    <property type="match status" value="1"/>
</dbReference>
<dbReference type="Pfam" id="PF01585">
    <property type="entry name" value="G-patch"/>
    <property type="match status" value="1"/>
</dbReference>
<dbReference type="Proteomes" id="UP000188268">
    <property type="component" value="Unassembled WGS sequence"/>
</dbReference>
<dbReference type="OMA" id="ERDICFE"/>
<name>A0A1R3GIQ3_COCAP</name>
<dbReference type="Gene3D" id="3.10.10.10">
    <property type="entry name" value="HIV Type 1 Reverse Transcriptase, subunit A, domain 1"/>
    <property type="match status" value="1"/>
</dbReference>
<reference evidence="2 3" key="1">
    <citation type="submission" date="2013-09" db="EMBL/GenBank/DDBJ databases">
        <title>Corchorus capsularis genome sequencing.</title>
        <authorList>
            <person name="Alam M."/>
            <person name="Haque M.S."/>
            <person name="Islam M.S."/>
            <person name="Emdad E.M."/>
            <person name="Islam M.M."/>
            <person name="Ahmed B."/>
            <person name="Halim A."/>
            <person name="Hossen Q.M.M."/>
            <person name="Hossain M.Z."/>
            <person name="Ahmed R."/>
            <person name="Khan M.M."/>
            <person name="Islam R."/>
            <person name="Rashid M.M."/>
            <person name="Khan S.A."/>
            <person name="Rahman M.S."/>
            <person name="Alam M."/>
        </authorList>
    </citation>
    <scope>NUCLEOTIDE SEQUENCE [LARGE SCALE GENOMIC DNA]</scope>
    <source>
        <strain evidence="3">cv. CVL-1</strain>
        <tissue evidence="2">Whole seedling</tissue>
    </source>
</reference>
<dbReference type="Pfam" id="PF00078">
    <property type="entry name" value="RVT_1"/>
    <property type="match status" value="1"/>
</dbReference>
<protein>
    <recommendedName>
        <fullName evidence="1">G-patch domain-containing protein</fullName>
    </recommendedName>
</protein>
<feature type="domain" description="G-patch" evidence="1">
    <location>
        <begin position="156"/>
        <end position="202"/>
    </location>
</feature>
<dbReference type="InterPro" id="IPR043502">
    <property type="entry name" value="DNA/RNA_pol_sf"/>
</dbReference>
<gene>
    <name evidence="2" type="ORF">CCACVL1_25645</name>
</gene>
<dbReference type="InterPro" id="IPR000477">
    <property type="entry name" value="RT_dom"/>
</dbReference>
<evidence type="ECO:0000313" key="2">
    <source>
        <dbReference type="EMBL" id="OMO57946.1"/>
    </source>
</evidence>
<dbReference type="InterPro" id="IPR043128">
    <property type="entry name" value="Rev_trsase/Diguanyl_cyclase"/>
</dbReference>
<organism evidence="2 3">
    <name type="scientific">Corchorus capsularis</name>
    <name type="common">Jute</name>
    <dbReference type="NCBI Taxonomy" id="210143"/>
    <lineage>
        <taxon>Eukaryota</taxon>
        <taxon>Viridiplantae</taxon>
        <taxon>Streptophyta</taxon>
        <taxon>Embryophyta</taxon>
        <taxon>Tracheophyta</taxon>
        <taxon>Spermatophyta</taxon>
        <taxon>Magnoliopsida</taxon>
        <taxon>eudicotyledons</taxon>
        <taxon>Gunneridae</taxon>
        <taxon>Pentapetalae</taxon>
        <taxon>rosids</taxon>
        <taxon>malvids</taxon>
        <taxon>Malvales</taxon>
        <taxon>Malvaceae</taxon>
        <taxon>Grewioideae</taxon>
        <taxon>Apeibeae</taxon>
        <taxon>Corchorus</taxon>
    </lineage>
</organism>
<comment type="caution">
    <text evidence="2">The sequence shown here is derived from an EMBL/GenBank/DDBJ whole genome shotgun (WGS) entry which is preliminary data.</text>
</comment>
<dbReference type="PANTHER" id="PTHR24559">
    <property type="entry name" value="TRANSPOSON TY3-I GAG-POL POLYPROTEIN"/>
    <property type="match status" value="1"/>
</dbReference>
<dbReference type="CDD" id="cd00303">
    <property type="entry name" value="retropepsin_like"/>
    <property type="match status" value="1"/>
</dbReference>
<dbReference type="PANTHER" id="PTHR24559:SF457">
    <property type="entry name" value="RNA-DIRECTED DNA POLYMERASE HOMOLOG"/>
    <property type="match status" value="1"/>
</dbReference>
<dbReference type="EMBL" id="AWWV01014271">
    <property type="protein sequence ID" value="OMO57946.1"/>
    <property type="molecule type" value="Genomic_DNA"/>
</dbReference>
<evidence type="ECO:0000313" key="3">
    <source>
        <dbReference type="Proteomes" id="UP000188268"/>
    </source>
</evidence>
<dbReference type="InterPro" id="IPR053134">
    <property type="entry name" value="RNA-dir_DNA_polymerase"/>
</dbReference>
<proteinExistence type="predicted"/>
<dbReference type="SUPFAM" id="SSF56672">
    <property type="entry name" value="DNA/RNA polymerases"/>
    <property type="match status" value="1"/>
</dbReference>
<evidence type="ECO:0000259" key="1">
    <source>
        <dbReference type="PROSITE" id="PS50174"/>
    </source>
</evidence>
<dbReference type="OrthoDB" id="1724165at2759"/>